<dbReference type="RefSeq" id="WP_374038787.1">
    <property type="nucleotide sequence ID" value="NZ_CP169082.1"/>
</dbReference>
<evidence type="ECO:0008006" key="5">
    <source>
        <dbReference type="Google" id="ProtNLM"/>
    </source>
</evidence>
<keyword evidence="2" id="KW-0732">Signal</keyword>
<sequence>MRLNIRSQGPALVALAVAGLLSSCGPSQAELQAEEMRIAAIEAAAIAARLPPPVALNDSVARSAAVYLTFTRDMATIRGGFSSPQAVQEALRRGAAYDPNQISRGLVAYASILALQSPEFVAGVRQAGADPIERRQIIDRIVANPAYASTLPGGEAAASLVMGVLEADIVALSTAADSVESDAYNIQYTGDQRNGWGRATADNREARLQAVKDLSRPVMASASETARLYAASNSGTGLGVTAGRTRRGPYAPSVTNALAMAALAALGAAGDNAVANTDALQYDRASQDCLASSKLNLYQCMAAARPTYEDMFCLGRHVIRDLSTCARGAALPTAIITVGNPTQSGSRSPAPTRSPAAEPQPLPAPSVEAPAVREPTITPVPLTTPAPTQSPAAPSTVQSPTQRLNAGPNS</sequence>
<feature type="compositionally biased region" description="Polar residues" evidence="1">
    <location>
        <begin position="397"/>
        <end position="410"/>
    </location>
</feature>
<dbReference type="Proteomes" id="UP001596152">
    <property type="component" value="Unassembled WGS sequence"/>
</dbReference>
<evidence type="ECO:0000256" key="2">
    <source>
        <dbReference type="SAM" id="SignalP"/>
    </source>
</evidence>
<evidence type="ECO:0000256" key="1">
    <source>
        <dbReference type="SAM" id="MobiDB-lite"/>
    </source>
</evidence>
<evidence type="ECO:0000313" key="3">
    <source>
        <dbReference type="EMBL" id="MFC5345500.1"/>
    </source>
</evidence>
<dbReference type="PROSITE" id="PS51257">
    <property type="entry name" value="PROKAR_LIPOPROTEIN"/>
    <property type="match status" value="1"/>
</dbReference>
<feature type="chain" id="PRO_5047461118" description="Lipoprotein" evidence="2">
    <location>
        <begin position="30"/>
        <end position="410"/>
    </location>
</feature>
<feature type="compositionally biased region" description="Low complexity" evidence="1">
    <location>
        <begin position="383"/>
        <end position="396"/>
    </location>
</feature>
<feature type="signal peptide" evidence="2">
    <location>
        <begin position="1"/>
        <end position="29"/>
    </location>
</feature>
<dbReference type="EMBL" id="JBHSLF010000049">
    <property type="protein sequence ID" value="MFC5345500.1"/>
    <property type="molecule type" value="Genomic_DNA"/>
</dbReference>
<feature type="compositionally biased region" description="Polar residues" evidence="1">
    <location>
        <begin position="339"/>
        <end position="351"/>
    </location>
</feature>
<comment type="caution">
    <text evidence="3">The sequence shown here is derived from an EMBL/GenBank/DDBJ whole genome shotgun (WGS) entry which is preliminary data.</text>
</comment>
<accession>A0ABW0FUS3</accession>
<evidence type="ECO:0000313" key="4">
    <source>
        <dbReference type="Proteomes" id="UP001596152"/>
    </source>
</evidence>
<keyword evidence="4" id="KW-1185">Reference proteome</keyword>
<protein>
    <recommendedName>
        <fullName evidence="5">Lipoprotein</fullName>
    </recommendedName>
</protein>
<feature type="region of interest" description="Disordered" evidence="1">
    <location>
        <begin position="337"/>
        <end position="410"/>
    </location>
</feature>
<name>A0ABW0FUS3_9CAUL</name>
<gene>
    <name evidence="3" type="ORF">ACFPIE_16410</name>
</gene>
<reference evidence="4" key="1">
    <citation type="journal article" date="2019" name="Int. J. Syst. Evol. Microbiol.">
        <title>The Global Catalogue of Microorganisms (GCM) 10K type strain sequencing project: providing services to taxonomists for standard genome sequencing and annotation.</title>
        <authorList>
            <consortium name="The Broad Institute Genomics Platform"/>
            <consortium name="The Broad Institute Genome Sequencing Center for Infectious Disease"/>
            <person name="Wu L."/>
            <person name="Ma J."/>
        </authorList>
    </citation>
    <scope>NUCLEOTIDE SEQUENCE [LARGE SCALE GENOMIC DNA]</scope>
    <source>
        <strain evidence="4">JCM 12125</strain>
    </source>
</reference>
<proteinExistence type="predicted"/>
<organism evidence="3 4">
    <name type="scientific">Brevundimonas staleyi</name>
    <dbReference type="NCBI Taxonomy" id="74326"/>
    <lineage>
        <taxon>Bacteria</taxon>
        <taxon>Pseudomonadati</taxon>
        <taxon>Pseudomonadota</taxon>
        <taxon>Alphaproteobacteria</taxon>
        <taxon>Caulobacterales</taxon>
        <taxon>Caulobacteraceae</taxon>
        <taxon>Brevundimonas</taxon>
    </lineage>
</organism>